<keyword evidence="3" id="KW-0238">DNA-binding</keyword>
<evidence type="ECO:0000259" key="5">
    <source>
        <dbReference type="PROSITE" id="PS50931"/>
    </source>
</evidence>
<comment type="similarity">
    <text evidence="1">Belongs to the LysR transcriptional regulatory family.</text>
</comment>
<dbReference type="SUPFAM" id="SSF46785">
    <property type="entry name" value="Winged helix' DNA-binding domain"/>
    <property type="match status" value="1"/>
</dbReference>
<evidence type="ECO:0000256" key="2">
    <source>
        <dbReference type="ARBA" id="ARBA00023015"/>
    </source>
</evidence>
<dbReference type="PROSITE" id="PS50931">
    <property type="entry name" value="HTH_LYSR"/>
    <property type="match status" value="1"/>
</dbReference>
<reference evidence="6 7" key="1">
    <citation type="submission" date="2015-12" db="EMBL/GenBank/DDBJ databases">
        <title>Diversity of Burkholderia near neighbor genomes.</title>
        <authorList>
            <person name="Sahl J."/>
            <person name="Wagner D."/>
            <person name="Keim P."/>
        </authorList>
    </citation>
    <scope>NUCLEOTIDE SEQUENCE [LARGE SCALE GENOMIC DNA]</scope>
    <source>
        <strain evidence="6 7">BDU8</strain>
    </source>
</reference>
<gene>
    <name evidence="6" type="ORF">WS71_05415</name>
</gene>
<accession>A0A1B4FT61</accession>
<dbReference type="SUPFAM" id="SSF53850">
    <property type="entry name" value="Periplasmic binding protein-like II"/>
    <property type="match status" value="1"/>
</dbReference>
<dbReference type="InterPro" id="IPR037416">
    <property type="entry name" value="NodD_PBP2"/>
</dbReference>
<dbReference type="InterPro" id="IPR036388">
    <property type="entry name" value="WH-like_DNA-bd_sf"/>
</dbReference>
<keyword evidence="2" id="KW-0805">Transcription regulation</keyword>
<protein>
    <submittedName>
        <fullName evidence="6">LysR family transcriptional regulator</fullName>
    </submittedName>
</protein>
<dbReference type="Proteomes" id="UP000067711">
    <property type="component" value="Chromosome 2"/>
</dbReference>
<proteinExistence type="inferred from homology"/>
<evidence type="ECO:0000256" key="1">
    <source>
        <dbReference type="ARBA" id="ARBA00009437"/>
    </source>
</evidence>
<dbReference type="GO" id="GO:0003677">
    <property type="term" value="F:DNA binding"/>
    <property type="evidence" value="ECO:0007669"/>
    <property type="project" value="UniProtKB-KW"/>
</dbReference>
<evidence type="ECO:0000313" key="6">
    <source>
        <dbReference type="EMBL" id="AOJ06817.1"/>
    </source>
</evidence>
<feature type="domain" description="HTH lysR-type" evidence="5">
    <location>
        <begin position="6"/>
        <end position="63"/>
    </location>
</feature>
<organism evidence="6 7">
    <name type="scientific">Burkholderia mayonis</name>
    <dbReference type="NCBI Taxonomy" id="1385591"/>
    <lineage>
        <taxon>Bacteria</taxon>
        <taxon>Pseudomonadati</taxon>
        <taxon>Pseudomonadota</taxon>
        <taxon>Betaproteobacteria</taxon>
        <taxon>Burkholderiales</taxon>
        <taxon>Burkholderiaceae</taxon>
        <taxon>Burkholderia</taxon>
        <taxon>pseudomallei group</taxon>
    </lineage>
</organism>
<dbReference type="PANTHER" id="PTHR30118">
    <property type="entry name" value="HTH-TYPE TRANSCRIPTIONAL REGULATOR LEUO-RELATED"/>
    <property type="match status" value="1"/>
</dbReference>
<evidence type="ECO:0000313" key="7">
    <source>
        <dbReference type="Proteomes" id="UP000067711"/>
    </source>
</evidence>
<sequence>MRFNRLDLNLLVTLDALLDERRITRAAERLNLSQSAISGMLGRLREYFDDDLLVSVGRNLELTPLARELAQPVREVLLQVQTVVSINPAFDPATAKRHFKIASSDYVINVFLGRAIAALESAAPGVTIELTPQSDDAPEKLRRGEYDFLIIPEPFIANDHPHVHLFDDSYTCMMWNGNAFDGERVSLEQYQRMDHVATLLGWPRAPTFDSRWLEAQGIQRRVRVSTSEFGSIASMLIGTQMIATLHRRLAREFSRRLPLRVVEPPMRIPVISEFLQWHTYRNQDPCHRWVRGLLLDVAAQMEGAGAAAEA</sequence>
<dbReference type="Pfam" id="PF00126">
    <property type="entry name" value="HTH_1"/>
    <property type="match status" value="1"/>
</dbReference>
<dbReference type="EMBL" id="CP013388">
    <property type="protein sequence ID" value="AOJ06817.1"/>
    <property type="molecule type" value="Genomic_DNA"/>
</dbReference>
<dbReference type="Gene3D" id="1.10.10.10">
    <property type="entry name" value="Winged helix-like DNA-binding domain superfamily/Winged helix DNA-binding domain"/>
    <property type="match status" value="1"/>
</dbReference>
<dbReference type="InterPro" id="IPR036390">
    <property type="entry name" value="WH_DNA-bd_sf"/>
</dbReference>
<keyword evidence="4" id="KW-0804">Transcription</keyword>
<evidence type="ECO:0000256" key="3">
    <source>
        <dbReference type="ARBA" id="ARBA00023125"/>
    </source>
</evidence>
<dbReference type="PRINTS" id="PR00039">
    <property type="entry name" value="HTHLYSR"/>
</dbReference>
<dbReference type="GO" id="GO:0003700">
    <property type="term" value="F:DNA-binding transcription factor activity"/>
    <property type="evidence" value="ECO:0007669"/>
    <property type="project" value="InterPro"/>
</dbReference>
<dbReference type="Pfam" id="PF03466">
    <property type="entry name" value="LysR_substrate"/>
    <property type="match status" value="1"/>
</dbReference>
<dbReference type="InterPro" id="IPR050389">
    <property type="entry name" value="LysR-type_TF"/>
</dbReference>
<dbReference type="InterPro" id="IPR000847">
    <property type="entry name" value="LysR_HTH_N"/>
</dbReference>
<dbReference type="RefSeq" id="WP_066484950.1">
    <property type="nucleotide sequence ID" value="NZ_CP013388.1"/>
</dbReference>
<evidence type="ECO:0000256" key="4">
    <source>
        <dbReference type="ARBA" id="ARBA00023163"/>
    </source>
</evidence>
<dbReference type="Gene3D" id="3.40.190.10">
    <property type="entry name" value="Periplasmic binding protein-like II"/>
    <property type="match status" value="2"/>
</dbReference>
<dbReference type="AlphaFoldDB" id="A0A1B4FT61"/>
<dbReference type="PANTHER" id="PTHR30118:SF6">
    <property type="entry name" value="HTH-TYPE TRANSCRIPTIONAL REGULATOR LEUO"/>
    <property type="match status" value="1"/>
</dbReference>
<dbReference type="InterPro" id="IPR005119">
    <property type="entry name" value="LysR_subst-bd"/>
</dbReference>
<name>A0A1B4FT61_9BURK</name>
<dbReference type="CDD" id="cd08462">
    <property type="entry name" value="PBP2_NodD"/>
    <property type="match status" value="1"/>
</dbReference>